<name>A0ABX5Y3S8_9BACT</name>
<evidence type="ECO:0000313" key="1">
    <source>
        <dbReference type="EMBL" id="QDV88412.1"/>
    </source>
</evidence>
<accession>A0ABX5Y3S8</accession>
<proteinExistence type="predicted"/>
<keyword evidence="2" id="KW-1185">Reference proteome</keyword>
<organism evidence="1 2">
    <name type="scientific">Stieleria magnilauensis</name>
    <dbReference type="NCBI Taxonomy" id="2527963"/>
    <lineage>
        <taxon>Bacteria</taxon>
        <taxon>Pseudomonadati</taxon>
        <taxon>Planctomycetota</taxon>
        <taxon>Planctomycetia</taxon>
        <taxon>Pirellulales</taxon>
        <taxon>Pirellulaceae</taxon>
        <taxon>Stieleria</taxon>
    </lineage>
</organism>
<dbReference type="EMBL" id="CP036432">
    <property type="protein sequence ID" value="QDV88412.1"/>
    <property type="molecule type" value="Genomic_DNA"/>
</dbReference>
<reference evidence="1 2" key="1">
    <citation type="submission" date="2019-02" db="EMBL/GenBank/DDBJ databases">
        <title>Deep-cultivation of Planctomycetes and their phenomic and genomic characterization uncovers novel biology.</title>
        <authorList>
            <person name="Wiegand S."/>
            <person name="Jogler M."/>
            <person name="Boedeker C."/>
            <person name="Pinto D."/>
            <person name="Vollmers J."/>
            <person name="Rivas-Marin E."/>
            <person name="Kohn T."/>
            <person name="Peeters S.H."/>
            <person name="Heuer A."/>
            <person name="Rast P."/>
            <person name="Oberbeckmann S."/>
            <person name="Bunk B."/>
            <person name="Jeske O."/>
            <person name="Meyerdierks A."/>
            <person name="Storesund J.E."/>
            <person name="Kallscheuer N."/>
            <person name="Luecker S."/>
            <person name="Lage O.M."/>
            <person name="Pohl T."/>
            <person name="Merkel B.J."/>
            <person name="Hornburger P."/>
            <person name="Mueller R.-W."/>
            <person name="Bruemmer F."/>
            <person name="Labrenz M."/>
            <person name="Spormann A.M."/>
            <person name="Op den Camp H."/>
            <person name="Overmann J."/>
            <person name="Amann R."/>
            <person name="Jetten M.S.M."/>
            <person name="Mascher T."/>
            <person name="Medema M.H."/>
            <person name="Devos D.P."/>
            <person name="Kaster A.-K."/>
            <person name="Ovreas L."/>
            <person name="Rohde M."/>
            <person name="Galperin M.Y."/>
            <person name="Jogler C."/>
        </authorList>
    </citation>
    <scope>NUCLEOTIDE SEQUENCE [LARGE SCALE GENOMIC DNA]</scope>
    <source>
        <strain evidence="1 2">TBK1r</strain>
    </source>
</reference>
<dbReference type="Proteomes" id="UP000318081">
    <property type="component" value="Chromosome"/>
</dbReference>
<evidence type="ECO:0000313" key="2">
    <source>
        <dbReference type="Proteomes" id="UP000318081"/>
    </source>
</evidence>
<protein>
    <submittedName>
        <fullName evidence="1">Uncharacterized protein</fullName>
    </submittedName>
</protein>
<dbReference type="RefSeq" id="WP_145220696.1">
    <property type="nucleotide sequence ID" value="NZ_CP036432.1"/>
</dbReference>
<sequence length="273" mass="31235">MRRIFAFALFSVSLAGTSATEEPDPRIAEALKTTTEAASHYEFRLADDPSESLTFHPNSLLHWSNPVIGVIYGNVFVWTEDGRPEVIGSILQWYEPHKHATHEFHSLSARPVEGSHDGKLVWKTTKPGVQLKPITQAPIVDESPFVRLRQMRSITRQLEVTSINKEGEKYNLRLLSQPLFRYGNDKSNVLDGALFSFVQGTDPEVIVLIESRKNDSGTLQWHLAMMRMAALEFTAKLRGREIWHVEKMPYPVAMRGREPYSLYRFKHQETESQ</sequence>
<gene>
    <name evidence="1" type="ORF">TBK1r_74440</name>
</gene>